<dbReference type="EMBL" id="CP042434">
    <property type="protein sequence ID" value="QEC70793.1"/>
    <property type="molecule type" value="Genomic_DNA"/>
</dbReference>
<dbReference type="AlphaFoldDB" id="A0A5B8VHY9"/>
<evidence type="ECO:0000313" key="1">
    <source>
        <dbReference type="EMBL" id="QEC70793.1"/>
    </source>
</evidence>
<proteinExistence type="predicted"/>
<organism evidence="1 2">
    <name type="scientific">Arachidicoccus ginsenosidivorans</name>
    <dbReference type="NCBI Taxonomy" id="496057"/>
    <lineage>
        <taxon>Bacteria</taxon>
        <taxon>Pseudomonadati</taxon>
        <taxon>Bacteroidota</taxon>
        <taxon>Chitinophagia</taxon>
        <taxon>Chitinophagales</taxon>
        <taxon>Chitinophagaceae</taxon>
        <taxon>Arachidicoccus</taxon>
    </lineage>
</organism>
<name>A0A5B8VHY9_9BACT</name>
<evidence type="ECO:0000313" key="2">
    <source>
        <dbReference type="Proteomes" id="UP000321291"/>
    </source>
</evidence>
<accession>A0A5B8VHY9</accession>
<protein>
    <submittedName>
        <fullName evidence="1">Uncharacterized protein</fullName>
    </submittedName>
</protein>
<reference evidence="1 2" key="1">
    <citation type="journal article" date="2017" name="Int. J. Syst. Evol. Microbiol.">
        <title>Arachidicoccus ginsenosidivorans sp. nov., with ginsenoside-converting activity isolated from ginseng cultivating soil.</title>
        <authorList>
            <person name="Siddiqi M.Z."/>
            <person name="Aslam Z."/>
            <person name="Im W.T."/>
        </authorList>
    </citation>
    <scope>NUCLEOTIDE SEQUENCE [LARGE SCALE GENOMIC DNA]</scope>
    <source>
        <strain evidence="1 2">Gsoil 809</strain>
    </source>
</reference>
<sequence>MDKLSKKADKAFIIDRVLSRNMENPVYLERLEKLYQIKDIKKIAKSSRSIRGNEAIRFIAKRYGMDPNSFKNYIPNL</sequence>
<dbReference type="KEGG" id="agi:FSB73_02935"/>
<dbReference type="OrthoDB" id="1438605at2"/>
<dbReference type="Proteomes" id="UP000321291">
    <property type="component" value="Chromosome"/>
</dbReference>
<gene>
    <name evidence="1" type="ORF">FSB73_02935</name>
</gene>
<keyword evidence="2" id="KW-1185">Reference proteome</keyword>